<sequence>MKQLIAVLFVMLSIGSAYAQQAKPAPPTSSDAVDRLIVVLEDPVLREQLLEHLRSTPSAAAPTAAGAEEADSGGSAGLVGALYRWSDELVTSLPTATFGVPIDRKLAQAGTQIGSRVQSGVSSGQLLQFVGWALPGLVIVAGIGIGIRRVTRGLVQATKPVRKRKLAMGLMLKVVLAAAALFVVAVLVNFLPVPKLASTSFTSLAVGILLAMLTAELATSALSGFGSVRSVRLIRYGQHRFYPWWLAVASFATFAALSADPTLRQVLGWSAADFAGLILNCIAALIMLGFISRHRMALGRLIFGTAARAPVSDNPIRNATRRLARHWHLLAYGFLILSIFSLLAGQRDNDVLSQMLWSFAAVLVGMVTIAVLHRLTTPKSPRYRYERYTLRQILTGKVLKMLRVAADTLTLFAMAITIAGIWGFNIWGWLTTDGRVIVGPLFAVATVVAVAWLIWVTLDAWIATTLAPDKGTRPGAQRSSRLQTLLPLMRNGVLILLVVLGGIAVLANIGVDVTPLIAGAGVFGLALSFGSQQLVQDVITGFFILAEDTIAVGDTISTGDRTGVVESLSLRSMRLRDSDGALHSIPFSTVKALKNSSRNFGVLRPRFTVPSGTDPLAVIDEMRTAATELRADPKFAKAITSDMHDLGIDEINAGSVVVSGSLRTSPVRQPEIARAFNGRMLAGLAEKGIRL</sequence>
<evidence type="ECO:0000256" key="3">
    <source>
        <dbReference type="ARBA" id="ARBA00022475"/>
    </source>
</evidence>
<feature type="transmembrane region" description="Helical" evidence="7">
    <location>
        <begin position="488"/>
        <end position="507"/>
    </location>
</feature>
<keyword evidence="6 7" id="KW-0472">Membrane</keyword>
<feature type="domain" description="Mechanosensitive ion channel transmembrane helices 2/3" evidence="10">
    <location>
        <begin position="493"/>
        <end position="532"/>
    </location>
</feature>
<dbReference type="InterPro" id="IPR049142">
    <property type="entry name" value="MS_channel_1st"/>
</dbReference>
<dbReference type="InterPro" id="IPR006685">
    <property type="entry name" value="MscS_channel_2nd"/>
</dbReference>
<evidence type="ECO:0000259" key="10">
    <source>
        <dbReference type="Pfam" id="PF21088"/>
    </source>
</evidence>
<proteinExistence type="inferred from homology"/>
<organism evidence="11 12">
    <name type="scientific">Devosia insulae DS-56</name>
    <dbReference type="NCBI Taxonomy" id="1116389"/>
    <lineage>
        <taxon>Bacteria</taxon>
        <taxon>Pseudomonadati</taxon>
        <taxon>Pseudomonadota</taxon>
        <taxon>Alphaproteobacteria</taxon>
        <taxon>Hyphomicrobiales</taxon>
        <taxon>Devosiaceae</taxon>
        <taxon>Devosia</taxon>
    </lineage>
</organism>
<dbReference type="InterPro" id="IPR045276">
    <property type="entry name" value="YbiO_bact"/>
</dbReference>
<dbReference type="AlphaFoldDB" id="A0A1E5XTL9"/>
<feature type="transmembrane region" description="Helical" evidence="7">
    <location>
        <begin position="327"/>
        <end position="344"/>
    </location>
</feature>
<evidence type="ECO:0000256" key="8">
    <source>
        <dbReference type="SAM" id="SignalP"/>
    </source>
</evidence>
<evidence type="ECO:0000256" key="7">
    <source>
        <dbReference type="SAM" id="Phobius"/>
    </source>
</evidence>
<accession>A0A1E5XTL9</accession>
<name>A0A1E5XTL9_9HYPH</name>
<keyword evidence="12" id="KW-1185">Reference proteome</keyword>
<dbReference type="PANTHER" id="PTHR30460">
    <property type="entry name" value="MODERATE CONDUCTANCE MECHANOSENSITIVE CHANNEL YBIO"/>
    <property type="match status" value="1"/>
</dbReference>
<keyword evidence="8" id="KW-0732">Signal</keyword>
<dbReference type="Gene3D" id="2.30.30.60">
    <property type="match status" value="1"/>
</dbReference>
<keyword evidence="5 7" id="KW-1133">Transmembrane helix</keyword>
<dbReference type="SUPFAM" id="SSF50182">
    <property type="entry name" value="Sm-like ribonucleoproteins"/>
    <property type="match status" value="1"/>
</dbReference>
<dbReference type="SUPFAM" id="SSF82861">
    <property type="entry name" value="Mechanosensitive channel protein MscS (YggB), transmembrane region"/>
    <property type="match status" value="1"/>
</dbReference>
<evidence type="ECO:0000313" key="11">
    <source>
        <dbReference type="EMBL" id="OEO31931.1"/>
    </source>
</evidence>
<keyword evidence="3" id="KW-1003">Cell membrane</keyword>
<keyword evidence="4 7" id="KW-0812">Transmembrane</keyword>
<feature type="domain" description="Mechanosensitive ion channel MscS" evidence="9">
    <location>
        <begin position="534"/>
        <end position="597"/>
    </location>
</feature>
<protein>
    <recommendedName>
        <fullName evidence="13">Mechanosensitive ion channel protein</fullName>
    </recommendedName>
</protein>
<dbReference type="Pfam" id="PF21088">
    <property type="entry name" value="MS_channel_1st"/>
    <property type="match status" value="1"/>
</dbReference>
<feature type="transmembrane region" description="Helical" evidence="7">
    <location>
        <begin position="241"/>
        <end position="259"/>
    </location>
</feature>
<comment type="similarity">
    <text evidence="2">Belongs to the MscS (TC 1.A.23) family.</text>
</comment>
<dbReference type="Proteomes" id="UP000095463">
    <property type="component" value="Unassembled WGS sequence"/>
</dbReference>
<evidence type="ECO:0000256" key="2">
    <source>
        <dbReference type="ARBA" id="ARBA00008017"/>
    </source>
</evidence>
<evidence type="ECO:0000256" key="1">
    <source>
        <dbReference type="ARBA" id="ARBA00004651"/>
    </source>
</evidence>
<feature type="transmembrane region" description="Helical" evidence="7">
    <location>
        <begin position="168"/>
        <end position="191"/>
    </location>
</feature>
<dbReference type="GO" id="GO:0008381">
    <property type="term" value="F:mechanosensitive monoatomic ion channel activity"/>
    <property type="evidence" value="ECO:0007669"/>
    <property type="project" value="InterPro"/>
</dbReference>
<dbReference type="InterPro" id="IPR010920">
    <property type="entry name" value="LSM_dom_sf"/>
</dbReference>
<evidence type="ECO:0008006" key="13">
    <source>
        <dbReference type="Google" id="ProtNLM"/>
    </source>
</evidence>
<evidence type="ECO:0000256" key="5">
    <source>
        <dbReference type="ARBA" id="ARBA00022989"/>
    </source>
</evidence>
<feature type="transmembrane region" description="Helical" evidence="7">
    <location>
        <begin position="356"/>
        <end position="375"/>
    </location>
</feature>
<evidence type="ECO:0000313" key="12">
    <source>
        <dbReference type="Proteomes" id="UP000095463"/>
    </source>
</evidence>
<feature type="transmembrane region" description="Helical" evidence="7">
    <location>
        <begin position="442"/>
        <end position="467"/>
    </location>
</feature>
<dbReference type="Pfam" id="PF00924">
    <property type="entry name" value="MS_channel_2nd"/>
    <property type="match status" value="1"/>
</dbReference>
<evidence type="ECO:0000256" key="6">
    <source>
        <dbReference type="ARBA" id="ARBA00023136"/>
    </source>
</evidence>
<dbReference type="GO" id="GO:0005886">
    <property type="term" value="C:plasma membrane"/>
    <property type="evidence" value="ECO:0007669"/>
    <property type="project" value="UniProtKB-SubCell"/>
</dbReference>
<feature type="chain" id="PRO_5009190505" description="Mechanosensitive ion channel protein" evidence="8">
    <location>
        <begin position="20"/>
        <end position="691"/>
    </location>
</feature>
<dbReference type="RefSeq" id="WP_069908904.1">
    <property type="nucleotide sequence ID" value="NZ_LAJE02000111.1"/>
</dbReference>
<dbReference type="InterPro" id="IPR011014">
    <property type="entry name" value="MscS_channel_TM-2"/>
</dbReference>
<gene>
    <name evidence="11" type="ORF">VW23_013990</name>
</gene>
<comment type="caution">
    <text evidence="11">The sequence shown here is derived from an EMBL/GenBank/DDBJ whole genome shotgun (WGS) entry which is preliminary data.</text>
</comment>
<dbReference type="Gene3D" id="1.10.287.1260">
    <property type="match status" value="1"/>
</dbReference>
<comment type="subcellular location">
    <subcellularLocation>
        <location evidence="1">Cell membrane</location>
        <topology evidence="1">Multi-pass membrane protein</topology>
    </subcellularLocation>
</comment>
<feature type="transmembrane region" description="Helical" evidence="7">
    <location>
        <begin position="203"/>
        <end position="229"/>
    </location>
</feature>
<dbReference type="PANTHER" id="PTHR30460:SF0">
    <property type="entry name" value="MODERATE CONDUCTANCE MECHANOSENSITIVE CHANNEL YBIO"/>
    <property type="match status" value="1"/>
</dbReference>
<dbReference type="Gene3D" id="3.30.70.100">
    <property type="match status" value="1"/>
</dbReference>
<evidence type="ECO:0000259" key="9">
    <source>
        <dbReference type="Pfam" id="PF00924"/>
    </source>
</evidence>
<feature type="transmembrane region" description="Helical" evidence="7">
    <location>
        <begin position="126"/>
        <end position="147"/>
    </location>
</feature>
<feature type="transmembrane region" description="Helical" evidence="7">
    <location>
        <begin position="271"/>
        <end position="291"/>
    </location>
</feature>
<dbReference type="EMBL" id="LAJE02000111">
    <property type="protein sequence ID" value="OEO31931.1"/>
    <property type="molecule type" value="Genomic_DNA"/>
</dbReference>
<reference evidence="11 12" key="1">
    <citation type="journal article" date="2015" name="Genome Announc.">
        <title>Genome Assemblies of Three Soil-Associated Devosia species: D. insulae, D. limi, and D. soli.</title>
        <authorList>
            <person name="Hassan Y.I."/>
            <person name="Lepp D."/>
            <person name="Zhou T."/>
        </authorList>
    </citation>
    <scope>NUCLEOTIDE SEQUENCE [LARGE SCALE GENOMIC DNA]</scope>
    <source>
        <strain evidence="11 12">DS-56</strain>
    </source>
</reference>
<feature type="transmembrane region" description="Helical" evidence="7">
    <location>
        <begin position="409"/>
        <end position="430"/>
    </location>
</feature>
<feature type="signal peptide" evidence="8">
    <location>
        <begin position="1"/>
        <end position="19"/>
    </location>
</feature>
<dbReference type="InterPro" id="IPR023408">
    <property type="entry name" value="MscS_beta-dom_sf"/>
</dbReference>
<dbReference type="OrthoDB" id="9814206at2"/>
<evidence type="ECO:0000256" key="4">
    <source>
        <dbReference type="ARBA" id="ARBA00022692"/>
    </source>
</evidence>